<organism evidence="1">
    <name type="scientific">Bradyrhizobium barranii subsp. barranii</name>
    <dbReference type="NCBI Taxonomy" id="2823807"/>
    <lineage>
        <taxon>Bacteria</taxon>
        <taxon>Pseudomonadati</taxon>
        <taxon>Pseudomonadota</taxon>
        <taxon>Alphaproteobacteria</taxon>
        <taxon>Hyphomicrobiales</taxon>
        <taxon>Nitrobacteraceae</taxon>
        <taxon>Bradyrhizobium</taxon>
        <taxon>Bradyrhizobium barranii</taxon>
    </lineage>
</organism>
<evidence type="ECO:0000313" key="2">
    <source>
        <dbReference type="EMBL" id="UEM11953.1"/>
    </source>
</evidence>
<keyword evidence="1" id="KW-0378">Hydrolase</keyword>
<dbReference type="InterPro" id="IPR044925">
    <property type="entry name" value="His-Me_finger_sf"/>
</dbReference>
<dbReference type="Gene3D" id="1.10.30.50">
    <property type="match status" value="1"/>
</dbReference>
<evidence type="ECO:0000313" key="1">
    <source>
        <dbReference type="EMBL" id="MBO1868440.1"/>
    </source>
</evidence>
<keyword evidence="1" id="KW-0255">Endonuclease</keyword>
<gene>
    <name evidence="2" type="ORF">J4G43_047190</name>
    <name evidence="1" type="ORF">J4G43_48900</name>
</gene>
<sequence length="123" mass="13920">MDDPVYGKLWITTQGYAALAQISHPTAGSNGHTYLHRKVLYDAIGPGDQPCNWCGTIVEWFAKGERKLVVDHLDNDKLNNERSNLVASCHRCNATRGLFMSWVLKHRDDPFLLTLLKANVNRK</sequence>
<reference evidence="1" key="1">
    <citation type="submission" date="2021-03" db="EMBL/GenBank/DDBJ databases">
        <title>Whole Genome Sequence of Bradyrhizobium sp. Strain 144S4.</title>
        <authorList>
            <person name="Bromfield E.S.P."/>
            <person name="Cloutier S."/>
        </authorList>
    </citation>
    <scope>NUCLEOTIDE SEQUENCE [LARGE SCALE GENOMIC DNA]</scope>
    <source>
        <strain evidence="1">144S4</strain>
    </source>
</reference>
<dbReference type="GO" id="GO:0004519">
    <property type="term" value="F:endonuclease activity"/>
    <property type="evidence" value="ECO:0007669"/>
    <property type="project" value="UniProtKB-KW"/>
</dbReference>
<reference evidence="2 3" key="2">
    <citation type="journal article" date="2022" name="Int. J. Syst. Evol. Microbiol.">
        <title>Strains of Bradyrhizobium barranii sp. nov. associated with legumes native to Canada are symbionts of soybeans and belong to different subspecies (subsp. barranii subsp. nov. and subsp. apii subsp. nov.) and symbiovars (sv. glycinearum and sv. septentrionale).</title>
        <authorList>
            <person name="Bromfield E.S.P."/>
            <person name="Cloutier S."/>
            <person name="Wasai-Hara S."/>
            <person name="Minamisawa K."/>
        </authorList>
    </citation>
    <scope>NUCLEOTIDE SEQUENCE [LARGE SCALE GENOMIC DNA]</scope>
    <source>
        <strain evidence="2 3">144S4</strain>
    </source>
</reference>
<dbReference type="AlphaFoldDB" id="A0A939MIE8"/>
<dbReference type="KEGG" id="bban:J4G43_047190"/>
<dbReference type="EMBL" id="JAGEMI010000001">
    <property type="protein sequence ID" value="MBO1868440.1"/>
    <property type="molecule type" value="Genomic_DNA"/>
</dbReference>
<dbReference type="InterPro" id="IPR003615">
    <property type="entry name" value="HNH_nuc"/>
</dbReference>
<dbReference type="CDD" id="cd00085">
    <property type="entry name" value="HNHc"/>
    <property type="match status" value="1"/>
</dbReference>
<dbReference type="Proteomes" id="UP000664702">
    <property type="component" value="Chromosome"/>
</dbReference>
<dbReference type="SUPFAM" id="SSF54060">
    <property type="entry name" value="His-Me finger endonucleases"/>
    <property type="match status" value="1"/>
</dbReference>
<dbReference type="EMBL" id="CP086136">
    <property type="protein sequence ID" value="UEM11953.1"/>
    <property type="molecule type" value="Genomic_DNA"/>
</dbReference>
<dbReference type="RefSeq" id="WP_208088915.1">
    <property type="nucleotide sequence ID" value="NZ_CP086136.1"/>
</dbReference>
<name>A0A939MIE8_9BRAD</name>
<keyword evidence="1" id="KW-0540">Nuclease</keyword>
<proteinExistence type="predicted"/>
<protein>
    <submittedName>
        <fullName evidence="1">HNH endonuclease</fullName>
    </submittedName>
</protein>
<accession>A0A939MIE8</accession>
<evidence type="ECO:0000313" key="3">
    <source>
        <dbReference type="Proteomes" id="UP000664702"/>
    </source>
</evidence>